<dbReference type="Proteomes" id="UP000238362">
    <property type="component" value="Unassembled WGS sequence"/>
</dbReference>
<protein>
    <submittedName>
        <fullName evidence="6">IclR family transcriptional regulator</fullName>
    </submittedName>
</protein>
<feature type="domain" description="IclR-ED" evidence="5">
    <location>
        <begin position="89"/>
        <end position="271"/>
    </location>
</feature>
<keyword evidence="3" id="KW-0804">Transcription</keyword>
<dbReference type="InterPro" id="IPR036390">
    <property type="entry name" value="WH_DNA-bd_sf"/>
</dbReference>
<dbReference type="SUPFAM" id="SSF55781">
    <property type="entry name" value="GAF domain-like"/>
    <property type="match status" value="1"/>
</dbReference>
<gene>
    <name evidence="6" type="ORF">B0I33_10384</name>
</gene>
<sequence length="274" mass="29358">MTESIAWDYYRCTMRNSEPGKSTTSPVQSVDRAISVLELLARSGEAGITEIAGELGVHKSTVSRLVSVLEARGLVEQLGERGKYAIGFGIVRLAGAATSRMDLAKLGNQTCQTLAESLGETVNIAVADDGIAINISQAHGSAAVTAHNWTGRRTPLHATSSGKVLLAYMDGERRRRLLGGPLERYTPRTTTEPATLTEELNRIVENGYAACFEEFELGMHAVAVPIFGSGNEVIAAMSASGPSYRLSRERVRQLVRPMAEAAAELSGQLGHFPD</sequence>
<dbReference type="Pfam" id="PF01614">
    <property type="entry name" value="IclR_C"/>
    <property type="match status" value="1"/>
</dbReference>
<reference evidence="6 7" key="1">
    <citation type="submission" date="2018-03" db="EMBL/GenBank/DDBJ databases">
        <title>Genomic Encyclopedia of Type Strains, Phase III (KMG-III): the genomes of soil and plant-associated and newly described type strains.</title>
        <authorList>
            <person name="Whitman W."/>
        </authorList>
    </citation>
    <scope>NUCLEOTIDE SEQUENCE [LARGE SCALE GENOMIC DNA]</scope>
    <source>
        <strain evidence="6 7">CGMCC 4.7125</strain>
    </source>
</reference>
<dbReference type="GO" id="GO:0045892">
    <property type="term" value="P:negative regulation of DNA-templated transcription"/>
    <property type="evidence" value="ECO:0007669"/>
    <property type="project" value="TreeGrafter"/>
</dbReference>
<evidence type="ECO:0000259" key="4">
    <source>
        <dbReference type="PROSITE" id="PS51077"/>
    </source>
</evidence>
<evidence type="ECO:0000313" key="6">
    <source>
        <dbReference type="EMBL" id="PRX49051.1"/>
    </source>
</evidence>
<dbReference type="AlphaFoldDB" id="A0A2T0LY56"/>
<evidence type="ECO:0000313" key="7">
    <source>
        <dbReference type="Proteomes" id="UP000238362"/>
    </source>
</evidence>
<accession>A0A2T0LY56</accession>
<dbReference type="PROSITE" id="PS51077">
    <property type="entry name" value="HTH_ICLR"/>
    <property type="match status" value="1"/>
</dbReference>
<proteinExistence type="predicted"/>
<dbReference type="Gene3D" id="1.10.10.10">
    <property type="entry name" value="Winged helix-like DNA-binding domain superfamily/Winged helix DNA-binding domain"/>
    <property type="match status" value="1"/>
</dbReference>
<organism evidence="6 7">
    <name type="scientific">Prauserella shujinwangii</name>
    <dbReference type="NCBI Taxonomy" id="1453103"/>
    <lineage>
        <taxon>Bacteria</taxon>
        <taxon>Bacillati</taxon>
        <taxon>Actinomycetota</taxon>
        <taxon>Actinomycetes</taxon>
        <taxon>Pseudonocardiales</taxon>
        <taxon>Pseudonocardiaceae</taxon>
        <taxon>Prauserella</taxon>
    </lineage>
</organism>
<evidence type="ECO:0000256" key="3">
    <source>
        <dbReference type="ARBA" id="ARBA00023163"/>
    </source>
</evidence>
<feature type="domain" description="HTH iclR-type" evidence="4">
    <location>
        <begin position="27"/>
        <end position="88"/>
    </location>
</feature>
<keyword evidence="7" id="KW-1185">Reference proteome</keyword>
<keyword evidence="1" id="KW-0805">Transcription regulation</keyword>
<dbReference type="SMART" id="SM00346">
    <property type="entry name" value="HTH_ICLR"/>
    <property type="match status" value="1"/>
</dbReference>
<dbReference type="InterPro" id="IPR036388">
    <property type="entry name" value="WH-like_DNA-bd_sf"/>
</dbReference>
<dbReference type="InterPro" id="IPR050707">
    <property type="entry name" value="HTH_MetabolicPath_Reg"/>
</dbReference>
<evidence type="ECO:0000256" key="2">
    <source>
        <dbReference type="ARBA" id="ARBA00023125"/>
    </source>
</evidence>
<dbReference type="InterPro" id="IPR014757">
    <property type="entry name" value="Tscrpt_reg_IclR_C"/>
</dbReference>
<dbReference type="EMBL" id="PVNH01000003">
    <property type="protein sequence ID" value="PRX49051.1"/>
    <property type="molecule type" value="Genomic_DNA"/>
</dbReference>
<dbReference type="Gene3D" id="3.30.450.40">
    <property type="match status" value="1"/>
</dbReference>
<dbReference type="GO" id="GO:0003677">
    <property type="term" value="F:DNA binding"/>
    <property type="evidence" value="ECO:0007669"/>
    <property type="project" value="UniProtKB-KW"/>
</dbReference>
<dbReference type="Pfam" id="PF09339">
    <property type="entry name" value="HTH_IclR"/>
    <property type="match status" value="1"/>
</dbReference>
<comment type="caution">
    <text evidence="6">The sequence shown here is derived from an EMBL/GenBank/DDBJ whole genome shotgun (WGS) entry which is preliminary data.</text>
</comment>
<name>A0A2T0LY56_9PSEU</name>
<dbReference type="InterPro" id="IPR029016">
    <property type="entry name" value="GAF-like_dom_sf"/>
</dbReference>
<evidence type="ECO:0000259" key="5">
    <source>
        <dbReference type="PROSITE" id="PS51078"/>
    </source>
</evidence>
<dbReference type="PROSITE" id="PS51078">
    <property type="entry name" value="ICLR_ED"/>
    <property type="match status" value="1"/>
</dbReference>
<dbReference type="PANTHER" id="PTHR30136">
    <property type="entry name" value="HELIX-TURN-HELIX TRANSCRIPTIONAL REGULATOR, ICLR FAMILY"/>
    <property type="match status" value="1"/>
</dbReference>
<evidence type="ECO:0000256" key="1">
    <source>
        <dbReference type="ARBA" id="ARBA00023015"/>
    </source>
</evidence>
<dbReference type="InterPro" id="IPR005471">
    <property type="entry name" value="Tscrpt_reg_IclR_N"/>
</dbReference>
<keyword evidence="2" id="KW-0238">DNA-binding</keyword>
<dbReference type="PANTHER" id="PTHR30136:SF24">
    <property type="entry name" value="HTH-TYPE TRANSCRIPTIONAL REPRESSOR ALLR"/>
    <property type="match status" value="1"/>
</dbReference>
<dbReference type="GO" id="GO:0003700">
    <property type="term" value="F:DNA-binding transcription factor activity"/>
    <property type="evidence" value="ECO:0007669"/>
    <property type="project" value="TreeGrafter"/>
</dbReference>
<dbReference type="SUPFAM" id="SSF46785">
    <property type="entry name" value="Winged helix' DNA-binding domain"/>
    <property type="match status" value="1"/>
</dbReference>